<gene>
    <name evidence="1" type="ORF">S01H1_63137</name>
</gene>
<reference evidence="1" key="1">
    <citation type="journal article" date="2014" name="Front. Microbiol.">
        <title>High frequency of phylogenetically diverse reductive dehalogenase-homologous genes in deep subseafloor sedimentary metagenomes.</title>
        <authorList>
            <person name="Kawai M."/>
            <person name="Futagami T."/>
            <person name="Toyoda A."/>
            <person name="Takaki Y."/>
            <person name="Nishi S."/>
            <person name="Hori S."/>
            <person name="Arai W."/>
            <person name="Tsubouchi T."/>
            <person name="Morono Y."/>
            <person name="Uchiyama I."/>
            <person name="Ito T."/>
            <person name="Fujiyama A."/>
            <person name="Inagaki F."/>
            <person name="Takami H."/>
        </authorList>
    </citation>
    <scope>NUCLEOTIDE SEQUENCE</scope>
    <source>
        <strain evidence="1">Expedition CK06-06</strain>
    </source>
</reference>
<sequence length="105" mass="11458">MKLLAYTIGGQKIGIDIQTWDESMLSGNSAFMAIADTGSTPTDYVDVSTTVYWDQFGGLTTLTAVEIKQEIIKLIPDTPTPEEYLILENYATDGLNSMTNIDDGV</sequence>
<accession>X0X8Y3</accession>
<evidence type="ECO:0000313" key="1">
    <source>
        <dbReference type="EMBL" id="GAG33123.1"/>
    </source>
</evidence>
<name>X0X8Y3_9ZZZZ</name>
<dbReference type="EMBL" id="BARS01041519">
    <property type="protein sequence ID" value="GAG33123.1"/>
    <property type="molecule type" value="Genomic_DNA"/>
</dbReference>
<protein>
    <submittedName>
        <fullName evidence="1">Uncharacterized protein</fullName>
    </submittedName>
</protein>
<organism evidence="1">
    <name type="scientific">marine sediment metagenome</name>
    <dbReference type="NCBI Taxonomy" id="412755"/>
    <lineage>
        <taxon>unclassified sequences</taxon>
        <taxon>metagenomes</taxon>
        <taxon>ecological metagenomes</taxon>
    </lineage>
</organism>
<comment type="caution">
    <text evidence="1">The sequence shown here is derived from an EMBL/GenBank/DDBJ whole genome shotgun (WGS) entry which is preliminary data.</text>
</comment>
<proteinExistence type="predicted"/>
<dbReference type="AlphaFoldDB" id="X0X8Y3"/>
<feature type="non-terminal residue" evidence="1">
    <location>
        <position position="105"/>
    </location>
</feature>